<keyword evidence="2" id="KW-1185">Reference proteome</keyword>
<dbReference type="OrthoDB" id="9857462at2"/>
<gene>
    <name evidence="1" type="ORF">AOY20_13185</name>
</gene>
<proteinExistence type="predicted"/>
<dbReference type="AlphaFoldDB" id="A0A0N9VAN0"/>
<dbReference type="STRING" id="1324350.AOY20_13185"/>
<name>A0A0N9VAN0_9GAMM</name>
<dbReference type="KEGG" id="aei:AOY20_13185"/>
<accession>A0A0N9VAN0</accession>
<organism evidence="1 2">
    <name type="scientific">Acinetobacter equi</name>
    <dbReference type="NCBI Taxonomy" id="1324350"/>
    <lineage>
        <taxon>Bacteria</taxon>
        <taxon>Pseudomonadati</taxon>
        <taxon>Pseudomonadota</taxon>
        <taxon>Gammaproteobacteria</taxon>
        <taxon>Moraxellales</taxon>
        <taxon>Moraxellaceae</taxon>
        <taxon>Acinetobacter</taxon>
    </lineage>
</organism>
<dbReference type="Gene3D" id="2.60.40.4110">
    <property type="entry name" value="Protein of unknown function DUF4354"/>
    <property type="match status" value="1"/>
</dbReference>
<evidence type="ECO:0008006" key="3">
    <source>
        <dbReference type="Google" id="ProtNLM"/>
    </source>
</evidence>
<dbReference type="EMBL" id="CP012808">
    <property type="protein sequence ID" value="ALH96416.1"/>
    <property type="molecule type" value="Genomic_DNA"/>
</dbReference>
<sequence length="151" mass="17533">MSIWALNQKIICICCVMMLLACNHHDQDKLHDDTRHTVKQNINHQSMSTQIGGRFLVSNYLSQQKIDIAVYETNQLKDGVYYFHVYIRNRGTEHFKLDMDKVFLVDQDGHKYHVGLIDYGLLETVHPNMTVNGIIGFEGSQKLIPAYLKFF</sequence>
<reference evidence="1 2" key="1">
    <citation type="journal article" date="2015" name="Int. J. Syst. Evol. Microbiol.">
        <title>Acinetobacter equi sp. nov. isolated from horse faeces.</title>
        <authorList>
            <person name="Poppel M.T."/>
            <person name="Skiebe E."/>
            <person name="Laue M."/>
            <person name="Bergmann H."/>
            <person name="Ebersberger I."/>
            <person name="Garn T."/>
            <person name="Fruth A."/>
            <person name="Baumgardt S."/>
            <person name="Busse H.J."/>
            <person name="Wilharm G."/>
        </authorList>
    </citation>
    <scope>NUCLEOTIDE SEQUENCE [LARGE SCALE GENOMIC DNA]</scope>
    <source>
        <strain evidence="1 2">114</strain>
    </source>
</reference>
<dbReference type="RefSeq" id="WP_054582295.1">
    <property type="nucleotide sequence ID" value="NZ_CP012808.1"/>
</dbReference>
<evidence type="ECO:0000313" key="2">
    <source>
        <dbReference type="Proteomes" id="UP000064939"/>
    </source>
</evidence>
<evidence type="ECO:0000313" key="1">
    <source>
        <dbReference type="EMBL" id="ALH96416.1"/>
    </source>
</evidence>
<protein>
    <recommendedName>
        <fullName evidence="3">DUF4352 domain-containing protein</fullName>
    </recommendedName>
</protein>
<dbReference type="Proteomes" id="UP000064939">
    <property type="component" value="Chromosome"/>
</dbReference>